<dbReference type="EMBL" id="HBGG01032168">
    <property type="protein sequence ID" value="CAD9214563.1"/>
    <property type="molecule type" value="Transcribed_RNA"/>
</dbReference>
<dbReference type="GO" id="GO:0003677">
    <property type="term" value="F:DNA binding"/>
    <property type="evidence" value="ECO:0007669"/>
    <property type="project" value="UniProtKB-KW"/>
</dbReference>
<dbReference type="InterPro" id="IPR014876">
    <property type="entry name" value="DEK_C"/>
</dbReference>
<dbReference type="GO" id="GO:0006325">
    <property type="term" value="P:chromatin organization"/>
    <property type="evidence" value="ECO:0007669"/>
    <property type="project" value="UniProtKB-KW"/>
</dbReference>
<gene>
    <name evidence="7" type="ORF">TCHU04912_LOCUS16803</name>
    <name evidence="8" type="ORF">TCHU04912_LOCUS16805</name>
</gene>
<dbReference type="GO" id="GO:0042393">
    <property type="term" value="F:histone binding"/>
    <property type="evidence" value="ECO:0007669"/>
    <property type="project" value="TreeGrafter"/>
</dbReference>
<evidence type="ECO:0000256" key="4">
    <source>
        <dbReference type="ARBA" id="ARBA00023242"/>
    </source>
</evidence>
<evidence type="ECO:0000313" key="8">
    <source>
        <dbReference type="EMBL" id="CAD9214565.1"/>
    </source>
</evidence>
<feature type="compositionally biased region" description="Acidic residues" evidence="5">
    <location>
        <begin position="256"/>
        <end position="278"/>
    </location>
</feature>
<reference evidence="7" key="1">
    <citation type="submission" date="2021-01" db="EMBL/GenBank/DDBJ databases">
        <authorList>
            <person name="Corre E."/>
            <person name="Pelletier E."/>
            <person name="Niang G."/>
            <person name="Scheremetjew M."/>
            <person name="Finn R."/>
            <person name="Kale V."/>
            <person name="Holt S."/>
            <person name="Cochrane G."/>
            <person name="Meng A."/>
            <person name="Brown T."/>
            <person name="Cohen L."/>
        </authorList>
    </citation>
    <scope>NUCLEOTIDE SEQUENCE</scope>
    <source>
        <strain evidence="7">PLY429</strain>
    </source>
</reference>
<dbReference type="AlphaFoldDB" id="A0A6U1JWM1"/>
<dbReference type="InterPro" id="IPR044198">
    <property type="entry name" value="DEK"/>
</dbReference>
<proteinExistence type="predicted"/>
<evidence type="ECO:0000313" key="7">
    <source>
        <dbReference type="EMBL" id="CAD9214563.1"/>
    </source>
</evidence>
<dbReference type="GO" id="GO:0005634">
    <property type="term" value="C:nucleus"/>
    <property type="evidence" value="ECO:0007669"/>
    <property type="project" value="UniProtKB-SubCell"/>
</dbReference>
<keyword evidence="3" id="KW-0238">DNA-binding</keyword>
<feature type="compositionally biased region" description="Basic residues" evidence="5">
    <location>
        <begin position="282"/>
        <end position="300"/>
    </location>
</feature>
<evidence type="ECO:0000256" key="3">
    <source>
        <dbReference type="ARBA" id="ARBA00023125"/>
    </source>
</evidence>
<protein>
    <recommendedName>
        <fullName evidence="6">DEK-C domain-containing protein</fullName>
    </recommendedName>
</protein>
<feature type="compositionally biased region" description="Low complexity" evidence="5">
    <location>
        <begin position="301"/>
        <end position="334"/>
    </location>
</feature>
<evidence type="ECO:0000256" key="2">
    <source>
        <dbReference type="ARBA" id="ARBA00022853"/>
    </source>
</evidence>
<dbReference type="Pfam" id="PF08766">
    <property type="entry name" value="DEK_C"/>
    <property type="match status" value="1"/>
</dbReference>
<evidence type="ECO:0000256" key="1">
    <source>
        <dbReference type="ARBA" id="ARBA00004123"/>
    </source>
</evidence>
<feature type="compositionally biased region" description="Basic and acidic residues" evidence="5">
    <location>
        <begin position="26"/>
        <end position="53"/>
    </location>
</feature>
<dbReference type="GO" id="GO:2000779">
    <property type="term" value="P:regulation of double-strand break repair"/>
    <property type="evidence" value="ECO:0007669"/>
    <property type="project" value="TreeGrafter"/>
</dbReference>
<keyword evidence="4" id="KW-0539">Nucleus</keyword>
<dbReference type="PANTHER" id="PTHR13468">
    <property type="entry name" value="DEK PROTEIN"/>
    <property type="match status" value="1"/>
</dbReference>
<evidence type="ECO:0000256" key="5">
    <source>
        <dbReference type="SAM" id="MobiDB-lite"/>
    </source>
</evidence>
<evidence type="ECO:0000259" key="6">
    <source>
        <dbReference type="PROSITE" id="PS51998"/>
    </source>
</evidence>
<sequence>MPETEQAGADKAGEEENLAAMAASEVAKHSEEAKPAEDTAAEKPAEQSERAAKGEGSTAHAKSPKTKPASSRTSGRERKVVERFVVTPQPVSHDLEIKQGSGKYLRDIPNIAFNLSKISGKDDFMGALHKVLYRRPGKGTTRKRDILSFSGFVYEDPEEGKEKDVERVLKLKNDEIHRIMDTLDIPRGSGGKEDKAEKVIEFLQSPDVMRETNLAEKEDAKKAAAKRKREKLVAKKAKKAKPAAKGKKATKKVVEESEEEEEEEQEEEEEVEEEEEEEAPPKKKAKATAKAAAKPKKAAPPKKAAAPPKKAAASSKKVVTPAKSKAEPASPAAAFDWEKDDATLSEEQNKLRRAAIDVMKTVDLKEFSLKNLLTSLSEKFGMDMAEHKQMLKTVAVAYCHDQTA</sequence>
<comment type="subcellular location">
    <subcellularLocation>
        <location evidence="1">Nucleus</location>
    </subcellularLocation>
</comment>
<organism evidence="7">
    <name type="scientific">Tetraselmis chuii</name>
    <dbReference type="NCBI Taxonomy" id="63592"/>
    <lineage>
        <taxon>Eukaryota</taxon>
        <taxon>Viridiplantae</taxon>
        <taxon>Chlorophyta</taxon>
        <taxon>core chlorophytes</taxon>
        <taxon>Chlorodendrophyceae</taxon>
        <taxon>Chlorodendrales</taxon>
        <taxon>Chlorodendraceae</taxon>
        <taxon>Tetraselmis</taxon>
    </lineage>
</organism>
<accession>A0A6U1JWM1</accession>
<dbReference type="EMBL" id="HBGG01032170">
    <property type="protein sequence ID" value="CAD9214565.1"/>
    <property type="molecule type" value="Transcribed_RNA"/>
</dbReference>
<feature type="compositionally biased region" description="Basic and acidic residues" evidence="5">
    <location>
        <begin position="210"/>
        <end position="222"/>
    </location>
</feature>
<name>A0A6U1JWM1_9CHLO</name>
<feature type="region of interest" description="Disordered" evidence="5">
    <location>
        <begin position="210"/>
        <end position="341"/>
    </location>
</feature>
<feature type="region of interest" description="Disordered" evidence="5">
    <location>
        <begin position="1"/>
        <end position="85"/>
    </location>
</feature>
<feature type="domain" description="DEK-C" evidence="6">
    <location>
        <begin position="345"/>
        <end position="400"/>
    </location>
</feature>
<keyword evidence="2" id="KW-0156">Chromatin regulator</keyword>
<dbReference type="PANTHER" id="PTHR13468:SF1">
    <property type="entry name" value="PROTEIN DEK"/>
    <property type="match status" value="1"/>
</dbReference>
<feature type="compositionally biased region" description="Basic residues" evidence="5">
    <location>
        <begin position="223"/>
        <end position="251"/>
    </location>
</feature>
<dbReference type="PROSITE" id="PS51998">
    <property type="entry name" value="DEK_C"/>
    <property type="match status" value="1"/>
</dbReference>